<proteinExistence type="predicted"/>
<evidence type="ECO:0000256" key="1">
    <source>
        <dbReference type="SAM" id="MobiDB-lite"/>
    </source>
</evidence>
<dbReference type="RefSeq" id="WP_203758539.1">
    <property type="nucleotide sequence ID" value="NZ_BONK01000020.1"/>
</dbReference>
<feature type="compositionally biased region" description="Low complexity" evidence="1">
    <location>
        <begin position="20"/>
        <end position="36"/>
    </location>
</feature>
<dbReference type="AlphaFoldDB" id="A0A919P8I3"/>
<organism evidence="2 3">
    <name type="scientific">Cellulomonas chitinilytica</name>
    <dbReference type="NCBI Taxonomy" id="398759"/>
    <lineage>
        <taxon>Bacteria</taxon>
        <taxon>Bacillati</taxon>
        <taxon>Actinomycetota</taxon>
        <taxon>Actinomycetes</taxon>
        <taxon>Micrococcales</taxon>
        <taxon>Cellulomonadaceae</taxon>
        <taxon>Cellulomonas</taxon>
    </lineage>
</organism>
<sequence>MGSARLLTRHPPVRERTARTRPGPSASTSTSPVATGRTPLVATAGTLVALQRQAGNAAVVSFVATLPARRTGAAGPRVVQLETSFIAHSGTAQQLKVTVSEQKLATHTMSMQESQDPTFHWAVIQGGLGHRPVSWGTKTLFPPSWPQQTVVAAIKAVYESPGPWVPHGTNDEDKSATVNGVAVTIRRKVGQAGHVTSAWPTGPNLVNPHAEWQYGLTHLNTINAWVGYYATEYQRLATYEPAAWAKFTALATSTIGALQAHRGRAVEAAFAGTYTSALQLLAWVQQQQEAASSGAAIERIRQDVEKPSAPLAQLKAELGKLMNSSTYDAIEPILKRIAELEQK</sequence>
<name>A0A919P8I3_9CELL</name>
<feature type="region of interest" description="Disordered" evidence="1">
    <location>
        <begin position="1"/>
        <end position="38"/>
    </location>
</feature>
<dbReference type="Proteomes" id="UP000632740">
    <property type="component" value="Unassembled WGS sequence"/>
</dbReference>
<reference evidence="2" key="1">
    <citation type="submission" date="2021-01" db="EMBL/GenBank/DDBJ databases">
        <title>Whole genome shotgun sequence of Cellulomonas chitinilytica NBRC 110799.</title>
        <authorList>
            <person name="Komaki H."/>
            <person name="Tamura T."/>
        </authorList>
    </citation>
    <scope>NUCLEOTIDE SEQUENCE</scope>
    <source>
        <strain evidence="2">NBRC 110799</strain>
    </source>
</reference>
<gene>
    <name evidence="2" type="ORF">Cch01nite_42600</name>
</gene>
<protein>
    <submittedName>
        <fullName evidence="2">Uncharacterized protein</fullName>
    </submittedName>
</protein>
<evidence type="ECO:0000313" key="3">
    <source>
        <dbReference type="Proteomes" id="UP000632740"/>
    </source>
</evidence>
<accession>A0A919P8I3</accession>
<keyword evidence="3" id="KW-1185">Reference proteome</keyword>
<evidence type="ECO:0000313" key="2">
    <source>
        <dbReference type="EMBL" id="GIG23536.1"/>
    </source>
</evidence>
<dbReference type="EMBL" id="BONK01000020">
    <property type="protein sequence ID" value="GIG23536.1"/>
    <property type="molecule type" value="Genomic_DNA"/>
</dbReference>
<comment type="caution">
    <text evidence="2">The sequence shown here is derived from an EMBL/GenBank/DDBJ whole genome shotgun (WGS) entry which is preliminary data.</text>
</comment>